<evidence type="ECO:0000313" key="1">
    <source>
        <dbReference type="EMBL" id="EXM41005.1"/>
    </source>
</evidence>
<organism evidence="1 2">
    <name type="scientific">Ruminococcus albus SY3</name>
    <dbReference type="NCBI Taxonomy" id="1341156"/>
    <lineage>
        <taxon>Bacteria</taxon>
        <taxon>Bacillati</taxon>
        <taxon>Bacillota</taxon>
        <taxon>Clostridia</taxon>
        <taxon>Eubacteriales</taxon>
        <taxon>Oscillospiraceae</taxon>
        <taxon>Ruminococcus</taxon>
    </lineage>
</organism>
<name>A0A011WVK3_RUMAL</name>
<proteinExistence type="predicted"/>
<evidence type="ECO:0000313" key="2">
    <source>
        <dbReference type="Proteomes" id="UP000021369"/>
    </source>
</evidence>
<accession>A0A011WVK3</accession>
<comment type="caution">
    <text evidence="1">The sequence shown here is derived from an EMBL/GenBank/DDBJ whole genome shotgun (WGS) entry which is preliminary data.</text>
</comment>
<reference evidence="1 2" key="1">
    <citation type="submission" date="2013-06" db="EMBL/GenBank/DDBJ databases">
        <title>Rumen cellulosomics: divergent fiber-degrading strategies revealed by comparative genome-wide analysis of six Ruminococcal strains.</title>
        <authorList>
            <person name="Dassa B."/>
            <person name="Borovok I."/>
            <person name="Lamed R."/>
            <person name="Flint H."/>
            <person name="Yeoman C.J."/>
            <person name="White B."/>
            <person name="Bayer E.A."/>
        </authorList>
    </citation>
    <scope>NUCLEOTIDE SEQUENCE [LARGE SCALE GENOMIC DNA]</scope>
    <source>
        <strain evidence="1 2">SY3</strain>
    </source>
</reference>
<dbReference type="AlphaFoldDB" id="A0A011WVK3"/>
<sequence length="60" mass="6926">MWCTDELADVSFVQAFSLLMKLFVDHAEEYLTISEQEISDFVEKFLEAILDVLKIKLKAA</sequence>
<protein>
    <submittedName>
        <fullName evidence="1">Uncharacterized protein</fullName>
    </submittedName>
</protein>
<gene>
    <name evidence="1" type="ORF">RASY3_02555</name>
</gene>
<dbReference type="PATRIC" id="fig|1341156.4.peg.232"/>
<keyword evidence="2" id="KW-1185">Reference proteome</keyword>
<dbReference type="Proteomes" id="UP000021369">
    <property type="component" value="Unassembled WGS sequence"/>
</dbReference>
<dbReference type="EMBL" id="JEOB01000001">
    <property type="protein sequence ID" value="EXM41005.1"/>
    <property type="molecule type" value="Genomic_DNA"/>
</dbReference>